<dbReference type="EMBL" id="CADCXU010033956">
    <property type="protein sequence ID" value="CAB0019434.1"/>
    <property type="molecule type" value="Genomic_DNA"/>
</dbReference>
<proteinExistence type="predicted"/>
<protein>
    <submittedName>
        <fullName evidence="1">Uncharacterized protein</fullName>
    </submittedName>
</protein>
<organism evidence="1 2">
    <name type="scientific">Nesidiocoris tenuis</name>
    <dbReference type="NCBI Taxonomy" id="355587"/>
    <lineage>
        <taxon>Eukaryota</taxon>
        <taxon>Metazoa</taxon>
        <taxon>Ecdysozoa</taxon>
        <taxon>Arthropoda</taxon>
        <taxon>Hexapoda</taxon>
        <taxon>Insecta</taxon>
        <taxon>Pterygota</taxon>
        <taxon>Neoptera</taxon>
        <taxon>Paraneoptera</taxon>
        <taxon>Hemiptera</taxon>
        <taxon>Heteroptera</taxon>
        <taxon>Panheteroptera</taxon>
        <taxon>Cimicomorpha</taxon>
        <taxon>Miridae</taxon>
        <taxon>Dicyphina</taxon>
        <taxon>Nesidiocoris</taxon>
    </lineage>
</organism>
<evidence type="ECO:0000313" key="1">
    <source>
        <dbReference type="EMBL" id="CAB0019434.1"/>
    </source>
</evidence>
<reference evidence="1 2" key="1">
    <citation type="submission" date="2020-02" db="EMBL/GenBank/DDBJ databases">
        <authorList>
            <person name="Ferguson B K."/>
        </authorList>
    </citation>
    <scope>NUCLEOTIDE SEQUENCE [LARGE SCALE GENOMIC DNA]</scope>
</reference>
<evidence type="ECO:0000313" key="2">
    <source>
        <dbReference type="Proteomes" id="UP000479000"/>
    </source>
</evidence>
<sequence>MTSGAALPPLRLSNNNINSHKVARYGYLRSHAGTFLNNSLAFIHVLQHQQSTSAGACRSHEVNCLRLALVYNHLTYHRGRHVNKQLVLSHPHGQQHRRPPSLTLSSPTRELRIPTAAPTPEGLSAFCILYLFHGKTAGPPPLPRPPSFIYLNYCDYRESLTE</sequence>
<gene>
    <name evidence="1" type="ORF">NTEN_LOCUS23146</name>
</gene>
<accession>A0A6H5HW08</accession>
<keyword evidence="2" id="KW-1185">Reference proteome</keyword>
<name>A0A6H5HW08_9HEMI</name>
<dbReference type="AlphaFoldDB" id="A0A6H5HW08"/>
<dbReference type="Proteomes" id="UP000479000">
    <property type="component" value="Unassembled WGS sequence"/>
</dbReference>